<accession>A0ABW4ZBH8</accession>
<protein>
    <submittedName>
        <fullName evidence="1">Four helix bundle protein</fullName>
    </submittedName>
</protein>
<dbReference type="CDD" id="cd16377">
    <property type="entry name" value="23S_rRNA_IVP_like"/>
    <property type="match status" value="1"/>
</dbReference>
<keyword evidence="2" id="KW-1185">Reference proteome</keyword>
<dbReference type="NCBIfam" id="TIGR02436">
    <property type="entry name" value="four helix bundle protein"/>
    <property type="match status" value="1"/>
</dbReference>
<dbReference type="EMBL" id="JBHUJB010000040">
    <property type="protein sequence ID" value="MFD2159201.1"/>
    <property type="molecule type" value="Genomic_DNA"/>
</dbReference>
<dbReference type="NCBIfam" id="NF008912">
    <property type="entry name" value="PRK12275.1-6"/>
    <property type="match status" value="1"/>
</dbReference>
<dbReference type="InterPro" id="IPR036583">
    <property type="entry name" value="23S_rRNA_IVS_sf"/>
</dbReference>
<sequence length="122" mass="13723">MSVRNFEDLDVWKRSCQLAVDVYTTLHSSKDYGLKDQMQRAAVSIASNIAEGSERASTQEYIRFLRIAKASSAELRTQLYIAEKVSQTTPTQLPPLTILIKESKEISAMLQGLINSLSRHPH</sequence>
<dbReference type="Proteomes" id="UP001597389">
    <property type="component" value="Unassembled WGS sequence"/>
</dbReference>
<dbReference type="Gene3D" id="1.20.1440.60">
    <property type="entry name" value="23S rRNA-intervening sequence"/>
    <property type="match status" value="1"/>
</dbReference>
<gene>
    <name evidence="1" type="ORF">ACFSW8_09855</name>
</gene>
<reference evidence="2" key="1">
    <citation type="journal article" date="2019" name="Int. J. Syst. Evol. Microbiol.">
        <title>The Global Catalogue of Microorganisms (GCM) 10K type strain sequencing project: providing services to taxonomists for standard genome sequencing and annotation.</title>
        <authorList>
            <consortium name="The Broad Institute Genomics Platform"/>
            <consortium name="The Broad Institute Genome Sequencing Center for Infectious Disease"/>
            <person name="Wu L."/>
            <person name="Ma J."/>
        </authorList>
    </citation>
    <scope>NUCLEOTIDE SEQUENCE [LARGE SCALE GENOMIC DNA]</scope>
    <source>
        <strain evidence="2">CCUG 57942</strain>
    </source>
</reference>
<dbReference type="PANTHER" id="PTHR38471:SF2">
    <property type="entry name" value="FOUR HELIX BUNDLE PROTEIN"/>
    <property type="match status" value="1"/>
</dbReference>
<dbReference type="InterPro" id="IPR012657">
    <property type="entry name" value="23S_rRNA-intervening_sequence"/>
</dbReference>
<comment type="caution">
    <text evidence="1">The sequence shown here is derived from an EMBL/GenBank/DDBJ whole genome shotgun (WGS) entry which is preliminary data.</text>
</comment>
<dbReference type="PANTHER" id="PTHR38471">
    <property type="entry name" value="FOUR HELIX BUNDLE PROTEIN"/>
    <property type="match status" value="1"/>
</dbReference>
<proteinExistence type="predicted"/>
<organism evidence="1 2">
    <name type="scientific">Rubritalea tangerina</name>
    <dbReference type="NCBI Taxonomy" id="430798"/>
    <lineage>
        <taxon>Bacteria</taxon>
        <taxon>Pseudomonadati</taxon>
        <taxon>Verrucomicrobiota</taxon>
        <taxon>Verrucomicrobiia</taxon>
        <taxon>Verrucomicrobiales</taxon>
        <taxon>Rubritaleaceae</taxon>
        <taxon>Rubritalea</taxon>
    </lineage>
</organism>
<dbReference type="RefSeq" id="WP_377088608.1">
    <property type="nucleotide sequence ID" value="NZ_JBHSJL010000014.1"/>
</dbReference>
<dbReference type="Pfam" id="PF05635">
    <property type="entry name" value="23S_rRNA_IVP"/>
    <property type="match status" value="1"/>
</dbReference>
<evidence type="ECO:0000313" key="2">
    <source>
        <dbReference type="Proteomes" id="UP001597389"/>
    </source>
</evidence>
<name>A0ABW4ZBH8_9BACT</name>
<dbReference type="SUPFAM" id="SSF158446">
    <property type="entry name" value="IVS-encoded protein-like"/>
    <property type="match status" value="1"/>
</dbReference>
<evidence type="ECO:0000313" key="1">
    <source>
        <dbReference type="EMBL" id="MFD2159201.1"/>
    </source>
</evidence>